<evidence type="ECO:0000313" key="2">
    <source>
        <dbReference type="Proteomes" id="UP000291343"/>
    </source>
</evidence>
<dbReference type="InParanoid" id="A0A482X8Q0"/>
<reference evidence="1 2" key="1">
    <citation type="journal article" date="2017" name="Gigascience">
        <title>Genome sequence of the small brown planthopper, Laodelphax striatellus.</title>
        <authorList>
            <person name="Zhu J."/>
            <person name="Jiang F."/>
            <person name="Wang X."/>
            <person name="Yang P."/>
            <person name="Bao Y."/>
            <person name="Zhao W."/>
            <person name="Wang W."/>
            <person name="Lu H."/>
            <person name="Wang Q."/>
            <person name="Cui N."/>
            <person name="Li J."/>
            <person name="Chen X."/>
            <person name="Luo L."/>
            <person name="Yu J."/>
            <person name="Kang L."/>
            <person name="Cui F."/>
        </authorList>
    </citation>
    <scope>NUCLEOTIDE SEQUENCE [LARGE SCALE GENOMIC DNA]</scope>
    <source>
        <strain evidence="1">Lst14</strain>
    </source>
</reference>
<evidence type="ECO:0000313" key="1">
    <source>
        <dbReference type="EMBL" id="RZF41860.1"/>
    </source>
</evidence>
<dbReference type="EMBL" id="QKKF02016138">
    <property type="protein sequence ID" value="RZF41860.1"/>
    <property type="molecule type" value="Genomic_DNA"/>
</dbReference>
<gene>
    <name evidence="1" type="ORF">LSTR_LSTR005322</name>
</gene>
<dbReference type="Proteomes" id="UP000291343">
    <property type="component" value="Unassembled WGS sequence"/>
</dbReference>
<comment type="caution">
    <text evidence="1">The sequence shown here is derived from an EMBL/GenBank/DDBJ whole genome shotgun (WGS) entry which is preliminary data.</text>
</comment>
<name>A0A482X8Q0_LAOST</name>
<keyword evidence="2" id="KW-1185">Reference proteome</keyword>
<dbReference type="AlphaFoldDB" id="A0A482X8Q0"/>
<sequence>MYSKLLPAEAGYFPATLGQCLTKLLSADRSGQDKHSRAIIVITLCGVAKPSKTPGENCSVDRSLKPKLASLARELVWCAALNCTTTAFPSSRRSSGLPTPSRPFNNLISPQRPPLLRAHRLATDGFLSAPTSLLPRLLHHSKPNFQFPTLSLLTLPAVFGIGAGWMGSVHLLAARRSYPACVIAVPTARPAPPRPARQPTMYLRFFA</sequence>
<protein>
    <submittedName>
        <fullName evidence="1">Uncharacterized protein</fullName>
    </submittedName>
</protein>
<proteinExistence type="predicted"/>
<accession>A0A482X8Q0</accession>
<organism evidence="1 2">
    <name type="scientific">Laodelphax striatellus</name>
    <name type="common">Small brown planthopper</name>
    <name type="synonym">Delphax striatella</name>
    <dbReference type="NCBI Taxonomy" id="195883"/>
    <lineage>
        <taxon>Eukaryota</taxon>
        <taxon>Metazoa</taxon>
        <taxon>Ecdysozoa</taxon>
        <taxon>Arthropoda</taxon>
        <taxon>Hexapoda</taxon>
        <taxon>Insecta</taxon>
        <taxon>Pterygota</taxon>
        <taxon>Neoptera</taxon>
        <taxon>Paraneoptera</taxon>
        <taxon>Hemiptera</taxon>
        <taxon>Auchenorrhyncha</taxon>
        <taxon>Fulgoroidea</taxon>
        <taxon>Delphacidae</taxon>
        <taxon>Criomorphinae</taxon>
        <taxon>Laodelphax</taxon>
    </lineage>
</organism>